<comment type="caution">
    <text evidence="4">The sequence shown here is derived from an EMBL/GenBank/DDBJ whole genome shotgun (WGS) entry which is preliminary data.</text>
</comment>
<protein>
    <submittedName>
        <fullName evidence="4">NADAR family protein</fullName>
    </submittedName>
</protein>
<evidence type="ECO:0000256" key="1">
    <source>
        <dbReference type="ARBA" id="ARBA00000022"/>
    </source>
</evidence>
<gene>
    <name evidence="4" type="ORF">M5W82_00465</name>
</gene>
<dbReference type="Pfam" id="PF08719">
    <property type="entry name" value="NADAR"/>
    <property type="match status" value="1"/>
</dbReference>
<dbReference type="Gene3D" id="1.10.357.40">
    <property type="entry name" value="YbiA-like"/>
    <property type="match status" value="1"/>
</dbReference>
<accession>A0ABT4EIE5</accession>
<proteinExistence type="predicted"/>
<evidence type="ECO:0000313" key="4">
    <source>
        <dbReference type="EMBL" id="MCY9545413.1"/>
    </source>
</evidence>
<dbReference type="InterPro" id="IPR012816">
    <property type="entry name" value="NADAR"/>
</dbReference>
<name>A0ABT4EIE5_9BACI</name>
<dbReference type="SUPFAM" id="SSF143990">
    <property type="entry name" value="YbiA-like"/>
    <property type="match status" value="1"/>
</dbReference>
<evidence type="ECO:0000259" key="3">
    <source>
        <dbReference type="Pfam" id="PF08719"/>
    </source>
</evidence>
<organism evidence="4 5">
    <name type="scientific">Lysinibacillus xylanilyticus</name>
    <dbReference type="NCBI Taxonomy" id="582475"/>
    <lineage>
        <taxon>Bacteria</taxon>
        <taxon>Bacillati</taxon>
        <taxon>Bacillota</taxon>
        <taxon>Bacilli</taxon>
        <taxon>Bacillales</taxon>
        <taxon>Bacillaceae</taxon>
        <taxon>Lysinibacillus</taxon>
    </lineage>
</organism>
<comment type="catalytic activity">
    <reaction evidence="1">
        <text>5-amino-6-(5-phospho-D-ribosylamino)uracil + H2O = 5,6-diaminouracil + D-ribose 5-phosphate</text>
        <dbReference type="Rhea" id="RHEA:55020"/>
        <dbReference type="ChEBI" id="CHEBI:15377"/>
        <dbReference type="ChEBI" id="CHEBI:46252"/>
        <dbReference type="ChEBI" id="CHEBI:58453"/>
        <dbReference type="ChEBI" id="CHEBI:78346"/>
    </reaction>
</comment>
<sequence>MKEAKDFVFFWGKQDVFSNFYYSPFKHQGQLFKWSEQAVMYRKAKLFGADKIALQIIRAQTPDECKKLGRSRQIPFDNKVWEENREKVYYEVLVDKFSNPKLKSILINTGSKTLVEASPFDKIWGIGIDCNHPDATNPSKWRGLNLLGKVLEKVRKTIIETE</sequence>
<feature type="domain" description="NADAR" evidence="3">
    <location>
        <begin position="9"/>
        <end position="158"/>
    </location>
</feature>
<dbReference type="NCBIfam" id="TIGR02464">
    <property type="entry name" value="ribofla_fusion"/>
    <property type="match status" value="1"/>
</dbReference>
<dbReference type="InterPro" id="IPR037238">
    <property type="entry name" value="YbiA-like_sf"/>
</dbReference>
<dbReference type="Proteomes" id="UP001527052">
    <property type="component" value="Unassembled WGS sequence"/>
</dbReference>
<dbReference type="RefSeq" id="WP_268635659.1">
    <property type="nucleotide sequence ID" value="NZ_JAMDLZ010000001.1"/>
</dbReference>
<dbReference type="EMBL" id="JAMDLZ010000001">
    <property type="protein sequence ID" value="MCY9545413.1"/>
    <property type="molecule type" value="Genomic_DNA"/>
</dbReference>
<dbReference type="CDD" id="cd15457">
    <property type="entry name" value="NADAR"/>
    <property type="match status" value="1"/>
</dbReference>
<comment type="catalytic activity">
    <reaction evidence="2">
        <text>2,5-diamino-6-hydroxy-4-(5-phosphoribosylamino)-pyrimidine + H2O = 2,5,6-triamino-4-hydroxypyrimidine + D-ribose 5-phosphate</text>
        <dbReference type="Rhea" id="RHEA:23436"/>
        <dbReference type="ChEBI" id="CHEBI:15377"/>
        <dbReference type="ChEBI" id="CHEBI:58614"/>
        <dbReference type="ChEBI" id="CHEBI:78346"/>
        <dbReference type="ChEBI" id="CHEBI:137796"/>
    </reaction>
</comment>
<keyword evidence="5" id="KW-1185">Reference proteome</keyword>
<evidence type="ECO:0000313" key="5">
    <source>
        <dbReference type="Proteomes" id="UP001527052"/>
    </source>
</evidence>
<evidence type="ECO:0000256" key="2">
    <source>
        <dbReference type="ARBA" id="ARBA00000751"/>
    </source>
</evidence>
<reference evidence="4 5" key="1">
    <citation type="submission" date="2022-05" db="EMBL/GenBank/DDBJ databases">
        <title>Genome Sequencing of Bee-Associated Microbes.</title>
        <authorList>
            <person name="Dunlap C."/>
        </authorList>
    </citation>
    <scope>NUCLEOTIDE SEQUENCE [LARGE SCALE GENOMIC DNA]</scope>
    <source>
        <strain evidence="4 5">NRRL BD-083</strain>
    </source>
</reference>